<keyword evidence="1" id="KW-0472">Membrane</keyword>
<proteinExistence type="predicted"/>
<feature type="transmembrane region" description="Helical" evidence="1">
    <location>
        <begin position="6"/>
        <end position="24"/>
    </location>
</feature>
<dbReference type="AlphaFoldDB" id="A9X4I5"/>
<accession>A9X4I5</accession>
<evidence type="ECO:0000313" key="2">
    <source>
        <dbReference type="EMBL" id="ABC55885.1"/>
    </source>
</evidence>
<geneLocation type="mitochondrion" evidence="2"/>
<dbReference type="RefSeq" id="YP_001648733.1">
    <property type="nucleotide sequence ID" value="NC_010221.1"/>
</dbReference>
<keyword evidence="1" id="KW-0812">Transmembrane</keyword>
<evidence type="ECO:0000256" key="1">
    <source>
        <dbReference type="SAM" id="Phobius"/>
    </source>
</evidence>
<dbReference type="GeneID" id="5846701"/>
<feature type="transmembrane region" description="Helical" evidence="1">
    <location>
        <begin position="31"/>
        <end position="50"/>
    </location>
</feature>
<reference evidence="2" key="1">
    <citation type="submission" date="2005-12" db="EMBL/GenBank/DDBJ databases">
        <title>Complete mitochondrial genome of a troglobite millipede Antrokoreana gracilipes (Diplopoda, Juliformia): Juliformia monophyly and sister relationship of Spirobolida and Spirostreptida.</title>
        <authorList>
            <person name="Woo H."/>
            <person name="Lee Y."/>
            <person name="Park S."/>
            <person name="Lim J."/>
            <person name="Jang K."/>
            <person name="Choi E."/>
            <person name="Choi Y."/>
            <person name="Hwang U."/>
        </authorList>
    </citation>
    <scope>NUCLEOTIDE SEQUENCE</scope>
</reference>
<keyword evidence="1" id="KW-1133">Transmembrane helix</keyword>
<dbReference type="EMBL" id="DQ344025">
    <property type="protein sequence ID" value="ABC55885.1"/>
    <property type="molecule type" value="Genomic_DNA"/>
</dbReference>
<feature type="transmembrane region" description="Helical" evidence="1">
    <location>
        <begin position="56"/>
        <end position="76"/>
    </location>
</feature>
<sequence>MNLPWKVEGNISFLIVPLILALCFPQMLHPIAMAISLIAVTLFLAFAISILLTTSWLAYILFLIMLGGLLVLFVYITSLAPNGKMFSISKFSTLGILTLGLVYLESWMSDSFLISEDSLLNIKKMFLPVAISTTLMLALFLLFTLLMAVMITKFNQGPMRILT</sequence>
<name>A9X4I5_ANTGC</name>
<dbReference type="CTD" id="4541"/>
<organism evidence="2">
    <name type="scientific">Antrokoreana gracilipes</name>
    <name type="common">Troglobite millipede</name>
    <dbReference type="NCBI Taxonomy" id="364406"/>
    <lineage>
        <taxon>Eukaryota</taxon>
        <taxon>Metazoa</taxon>
        <taxon>Ecdysozoa</taxon>
        <taxon>Arthropoda</taxon>
        <taxon>Myriapoda</taxon>
        <taxon>Diplopoda</taxon>
        <taxon>Helminthomorpha</taxon>
        <taxon>Julida</taxon>
        <taxon>Nemasomatidae</taxon>
        <taxon>Antrokoreana</taxon>
    </lineage>
</organism>
<protein>
    <submittedName>
        <fullName evidence="2">NADH dehydrogenase subunit 6</fullName>
    </submittedName>
</protein>
<feature type="transmembrane region" description="Helical" evidence="1">
    <location>
        <begin position="88"/>
        <end position="106"/>
    </location>
</feature>
<feature type="transmembrane region" description="Helical" evidence="1">
    <location>
        <begin position="126"/>
        <end position="151"/>
    </location>
</feature>
<gene>
    <name evidence="2" type="primary">ND6</name>
</gene>
<keyword evidence="2" id="KW-0496">Mitochondrion</keyword>